<name>A0A0R1LUK0_9LACO</name>
<feature type="region of interest" description="Disordered" evidence="1">
    <location>
        <begin position="1"/>
        <end position="31"/>
    </location>
</feature>
<organism evidence="2 3">
    <name type="scientific">Secundilactobacillus odoratitofui DSM 19909 = JCM 15043</name>
    <dbReference type="NCBI Taxonomy" id="1423776"/>
    <lineage>
        <taxon>Bacteria</taxon>
        <taxon>Bacillati</taxon>
        <taxon>Bacillota</taxon>
        <taxon>Bacilli</taxon>
        <taxon>Lactobacillales</taxon>
        <taxon>Lactobacillaceae</taxon>
        <taxon>Secundilactobacillus</taxon>
    </lineage>
</organism>
<protein>
    <recommendedName>
        <fullName evidence="4">Gram-positive cocci surface proteins LPxTG domain-containing protein</fullName>
    </recommendedName>
</protein>
<dbReference type="EMBL" id="AZEE01000013">
    <property type="protein sequence ID" value="KRK99358.1"/>
    <property type="molecule type" value="Genomic_DNA"/>
</dbReference>
<evidence type="ECO:0000256" key="1">
    <source>
        <dbReference type="SAM" id="MobiDB-lite"/>
    </source>
</evidence>
<accession>A0A0R1LUK0</accession>
<feature type="compositionally biased region" description="Polar residues" evidence="1">
    <location>
        <begin position="630"/>
        <end position="654"/>
    </location>
</feature>
<sequence length="691" mass="72468">MTDVNGDPIKDADGNPITAKSTDTGEFDIPVTDTEVTPGQIVTATPDKGNQSTELTVPVPVDYTVTPVTADGKPISNVTPTHYNAKPGTTVSYPDVKGYTVRPNNETVPTVENGNVNVTYTPNPVNAPVTIPTDTTDGNNVDHAGTATVPGVTGVTGQTVTVNVPTKKGYTPTADTITATIEPDGSIKPNETVTYTADGQNGLVEFVDADNPTHKLAEDQTVEGKTDGYIDHTAVESEIQSVLAQNYNLVSDQTVSKTFNPDTGENVFVVKFRVMVDATYTTVPVDANGNDIPGTTATPETGALGTEISYPDVPGYEVTTNPGTVPTDGGNAKVVYTPTTHAYSITPVDESGNPIPDTKATPKTGTTATVITDFPTVEGYTPKTGQDVEVPTTDTSVQVVYVPNTVDTTVTIPSNYGDLTVEGVTGKTGQTVEVNVPAKQGYTTNKTTVPGVVNPDGTISITETIVYTPNTVTGTVTVPSNLGDVNFPDLTGVTGQVLEVPVPAQEGYTSEPSVVQFTINPDGTITTTTTNIDYVPNQVTGDVTLDSNLGNLTVNNVTGKTGQTIVVDVPQRDGYTSDKQTVTAIVEPDGTIKVTEPVTYTETDDDTATAPTDKQAAHNLSGAQANVTTVSHKTQNSDNQQKATDSRKLPQTNEKTQDATLAKIGLSLMSLLGLLGLAAKRRKHEDEDSNK</sequence>
<feature type="compositionally biased region" description="Low complexity" evidence="1">
    <location>
        <begin position="115"/>
        <end position="125"/>
    </location>
</feature>
<evidence type="ECO:0008006" key="4">
    <source>
        <dbReference type="Google" id="ProtNLM"/>
    </source>
</evidence>
<feature type="region of interest" description="Disordered" evidence="1">
    <location>
        <begin position="345"/>
        <end position="364"/>
    </location>
</feature>
<evidence type="ECO:0000313" key="3">
    <source>
        <dbReference type="Proteomes" id="UP000051160"/>
    </source>
</evidence>
<dbReference type="Proteomes" id="UP000051160">
    <property type="component" value="Unassembled WGS sequence"/>
</dbReference>
<evidence type="ECO:0000313" key="2">
    <source>
        <dbReference type="EMBL" id="KRK99358.1"/>
    </source>
</evidence>
<dbReference type="AlphaFoldDB" id="A0A0R1LUK0"/>
<proteinExistence type="predicted"/>
<dbReference type="PATRIC" id="fig|1423776.4.peg.2379"/>
<feature type="compositionally biased region" description="Polar residues" evidence="1">
    <location>
        <begin position="103"/>
        <end position="114"/>
    </location>
</feature>
<feature type="region of interest" description="Disordered" evidence="1">
    <location>
        <begin position="630"/>
        <end position="655"/>
    </location>
</feature>
<reference evidence="2 3" key="1">
    <citation type="journal article" date="2015" name="Genome Announc.">
        <title>Expanding the biotechnology potential of lactobacilli through comparative genomics of 213 strains and associated genera.</title>
        <authorList>
            <person name="Sun Z."/>
            <person name="Harris H.M."/>
            <person name="McCann A."/>
            <person name="Guo C."/>
            <person name="Argimon S."/>
            <person name="Zhang W."/>
            <person name="Yang X."/>
            <person name="Jeffery I.B."/>
            <person name="Cooney J.C."/>
            <person name="Kagawa T.F."/>
            <person name="Liu W."/>
            <person name="Song Y."/>
            <person name="Salvetti E."/>
            <person name="Wrobel A."/>
            <person name="Rasinkangas P."/>
            <person name="Parkhill J."/>
            <person name="Rea M.C."/>
            <person name="O'Sullivan O."/>
            <person name="Ritari J."/>
            <person name="Douillard F.P."/>
            <person name="Paul Ross R."/>
            <person name="Yang R."/>
            <person name="Briner A.E."/>
            <person name="Felis G.E."/>
            <person name="de Vos W.M."/>
            <person name="Barrangou R."/>
            <person name="Klaenhammer T.R."/>
            <person name="Caufield P.W."/>
            <person name="Cui Y."/>
            <person name="Zhang H."/>
            <person name="O'Toole P.W."/>
        </authorList>
    </citation>
    <scope>NUCLEOTIDE SEQUENCE [LARGE SCALE GENOMIC DNA]</scope>
    <source>
        <strain evidence="2 3">DSM 19909</strain>
    </source>
</reference>
<comment type="caution">
    <text evidence="2">The sequence shown here is derived from an EMBL/GenBank/DDBJ whole genome shotgun (WGS) entry which is preliminary data.</text>
</comment>
<dbReference type="STRING" id="1423776.FD04_GL002348"/>
<keyword evidence="3" id="KW-1185">Reference proteome</keyword>
<feature type="region of interest" description="Disordered" evidence="1">
    <location>
        <begin position="103"/>
        <end position="125"/>
    </location>
</feature>
<dbReference type="NCBIfam" id="TIGR01167">
    <property type="entry name" value="LPXTG_anchor"/>
    <property type="match status" value="1"/>
</dbReference>
<gene>
    <name evidence="2" type="ORF">FD04_GL002348</name>
</gene>